<feature type="transmembrane region" description="Helical" evidence="5">
    <location>
        <begin position="712"/>
        <end position="731"/>
    </location>
</feature>
<feature type="transmembrane region" description="Helical" evidence="5">
    <location>
        <begin position="2269"/>
        <end position="2287"/>
    </location>
</feature>
<evidence type="ECO:0000256" key="2">
    <source>
        <dbReference type="ARBA" id="ARBA00022741"/>
    </source>
</evidence>
<feature type="transmembrane region" description="Helical" evidence="5">
    <location>
        <begin position="2142"/>
        <end position="2162"/>
    </location>
</feature>
<protein>
    <submittedName>
        <fullName evidence="7">GTPase IMAP family member 6</fullName>
    </submittedName>
</protein>
<evidence type="ECO:0000313" key="7">
    <source>
        <dbReference type="EMBL" id="KAI2648646.1"/>
    </source>
</evidence>
<feature type="domain" description="AIG1-type G" evidence="6">
    <location>
        <begin position="1869"/>
        <end position="2002"/>
    </location>
</feature>
<feature type="transmembrane region" description="Helical" evidence="5">
    <location>
        <begin position="1685"/>
        <end position="1703"/>
    </location>
</feature>
<feature type="transmembrane region" description="Helical" evidence="5">
    <location>
        <begin position="807"/>
        <end position="829"/>
    </location>
</feature>
<feature type="transmembrane region" description="Helical" evidence="5">
    <location>
        <begin position="2089"/>
        <end position="2107"/>
    </location>
</feature>
<gene>
    <name evidence="7" type="ORF">H4Q32_018802</name>
</gene>
<feature type="transmembrane region" description="Helical" evidence="5">
    <location>
        <begin position="1661"/>
        <end position="1679"/>
    </location>
</feature>
<dbReference type="Pfam" id="PF04548">
    <property type="entry name" value="AIG1"/>
    <property type="match status" value="5"/>
</dbReference>
<sequence length="2288" mass="253507">MASLSLPASHDEALRILIVGITDGGQEDREIVKTPVITDEGRRMMLITGSNLCDEDTARQIFTMLSLSSPGPHAVLMVLNLEDQQSQQCDIVKRAQELLGAEVLQYCIVLLLQNHQERLTGASREMINACGGRFYIIRDSEPKPAQAAALVAEIDKIVWLNDHRFYSVLRQQLQSERLELLKRLSEIDSKLGENQFLSAMRDILGVVGWSLIISVIAVYLAVEKAENMLVFVVTLAGLVAFMVSLRTTMSPHVAFALNLSLCSTVVAAFLKYFTMYKPNNNGNGGNNGIFDSELLFAVGLGEILGSIASIRTFSRFFHSMLCCFWIGAELMVLCEIVLTALFGVMLTIILIIIVIAIAAFKLDPKMKIKVIELLLPSVTFSSSCVFIASVVLILEMLLSLLMVYIEYFLSSFLFYPVLLLASLFYIKEDCWRNDQCMKRKISHDKRQSERNPSHDDDEDNDDDEVRILIVGIRGQSRFSAADLLSGREDGGQEDIEIVKTPVITDEGRRMMLVTGPNLCEEDTARQTFTTALSLSSPGPHAFLIVLNLEDQQSQQCDIVKRAQELLGAEVLQYCIVLLLQNHQERLTEASGEMINVCGGRFYFIRDSKPKPAQAAALVAEIDKLVWLNGDRFYSVLKQKLETEKASQDVHKENMLSIVLYESLVGAVGGAVWTFLASAPNVYPRRRNMDFNSEVYKHLIILLNLRYFIRPDVAIPFILVLITLITNVPRAVKKSQAMSNLSNNSTNNDALKYQYFMFWMGSAVFLGTIFSIRTWSDVLIACHVAPGVTFGAFVLIADKNISHESPVFMFRSCLFCSVGAVLSLGFVSMLSPLLDVKMTIFLLIIGFTMLCVHLMSGILNNVFWFIVIIVVFPCVCVLIGSVFLILGLVISFIKVAIEILLSSFLFHVVLLIGSLIVIFWKASKSFSSNLTKMKLNRKQSKWILTLILTFHITSVKAEASHNDEVRILIMGIRGESRFSAADLLSGRKDSGQEDREIVKTPVITDEGRRMMLVTGPNLCEEDTARQTFTTALSLSSPGPHAVLIVLNLEDQQSQQCDIVKRAQELLGEEVLKYCIVLLHQNHQKRLTGAFREMINACGGRFYIISDSEPKLAQTAALVAEIDKLVWLNGDGFYSVLTQKLETEATAQDLPEENPHLSVKYDILGGAVGIVGGIFLALFTTLVIYTEGKDKTLIFGTALTLLVLFMVYLRHFLSPDVAIPFNLALITSIVATLFTTDHKLIKNFRTTNYNISNLSPSSSLILGTIVSIRTWSDVFIACYTAPGVIFGALTFLSVYNEIITHESPLFVLRSFLFCSVGAILSKGFVYVFGLLGVKISIILLILGITMVHFHFKGKTIENVMHFIIFIVILPCACVLIGSLVFPSLGLVMSFLKVIVENLVRSYLFYAALLLDEGRRMMLVTGPNLCEEDTARQIFTMLYLLSPGPHAVLMVLNLEDQQSQQCDIVKRAQEQLGEEVLQYCTVLLLQNQQKCFTGASRGIVGEMINACGGRFHVINDSEPKPAERAALVGEIDKLVWLNDHRFYSVLRQRLQLKRLELLKRLSEIDSKLGENQISSAMRDGLGLIGWSLIISLIAVDLAVEQTDKKLVFVVTLAGLVTFMASLRNTLSPHVAFALNLSLCSTVVAAFLKYFTMRESSNNGNNGKTEFLFTVGLGITLGSVTGIKTFSDVFIACCAAFGVTIVTYDLLLELKKLNVPELFLLFLFCGLGAELVTLCVIVPNALFGVTLTIILLITVIITAALNLDAKTKNTVIELLPPLVFFPCFCLFIASIVLILEISLNWQKSFFFALSLPVSHGEALRILIVGIRASHDEALRILIVGIRGRSRFSAADLLSGRKDDGQEDREIVKTPVFTDDGHRMMLVTGPNLCEDDTARQTFTKALYLSSPGPHAVLMVLNLEDQQSQQCDIVKRAQKLLGAKVLQYCIVLLLQNHQEHLTGASREMINACGGRFRIIRDSEPKPAEKAALVEEINKLVWLNSDRFYTALNRTQQLEAERLELLQRLKEIDGKLGENQVSSEMHDTSGLVGWSLLISLIAIVLATERKHTMLILEATLAGLVTFMASLRNALSPHVAFALNLALCSTVVAAFLKYFPMRKSSNKIKTEFLFTVGLGVTLGSIASVRTFSDVFVACCAAFGVTNGVIAFVNLAFVLKKLSVRELFLLFLFCAVGAELTILCVIVLKALFGVTLTIILIIIMIVIASNNLDANMQNTVINLLLPSVSFSCGCVFIGSAVLTLEMLMSFVKVCIEYLVGSYLFYPALLFGSLMLIGHSVP</sequence>
<feature type="transmembrane region" description="Helical" evidence="5">
    <location>
        <begin position="1215"/>
        <end position="1234"/>
    </location>
</feature>
<feature type="domain" description="AIG1-type G" evidence="6">
    <location>
        <begin position="503"/>
        <end position="644"/>
    </location>
</feature>
<feature type="transmembrane region" description="Helical" evidence="5">
    <location>
        <begin position="1771"/>
        <end position="1791"/>
    </location>
</feature>
<comment type="similarity">
    <text evidence="1">Belongs to the TRAFAC class TrmE-Era-EngA-EngB-Septin-like GTPase superfamily. AIG1/Toc34/Toc159-like paraseptin GTPase family. IAN subfamily.</text>
</comment>
<evidence type="ECO:0000313" key="8">
    <source>
        <dbReference type="Proteomes" id="UP000830375"/>
    </source>
</evidence>
<feature type="domain" description="AIG1-type G" evidence="6">
    <location>
        <begin position="1417"/>
        <end position="1541"/>
    </location>
</feature>
<feature type="transmembrane region" description="Helical" evidence="5">
    <location>
        <begin position="898"/>
        <end position="919"/>
    </location>
</feature>
<evidence type="ECO:0000256" key="1">
    <source>
        <dbReference type="ARBA" id="ARBA00008535"/>
    </source>
</evidence>
<keyword evidence="2" id="KW-0547">Nucleotide-binding</keyword>
<name>A0ABQ8LEM7_LABRO</name>
<comment type="caution">
    <text evidence="7">The sequence shown here is derived from an EMBL/GenBank/DDBJ whole genome shotgun (WGS) entry which is preliminary data.</text>
</comment>
<feature type="transmembrane region" description="Helical" evidence="5">
    <location>
        <begin position="752"/>
        <end position="771"/>
    </location>
</feature>
<feature type="transmembrane region" description="Helical" evidence="5">
    <location>
        <begin position="1329"/>
        <end position="1349"/>
    </location>
</feature>
<dbReference type="Proteomes" id="UP000830375">
    <property type="component" value="Unassembled WGS sequence"/>
</dbReference>
<feature type="compositionally biased region" description="Basic and acidic residues" evidence="4">
    <location>
        <begin position="444"/>
        <end position="454"/>
    </location>
</feature>
<dbReference type="InterPro" id="IPR006703">
    <property type="entry name" value="G_AIG1"/>
</dbReference>
<feature type="domain" description="AIG1-type G" evidence="6">
    <location>
        <begin position="52"/>
        <end position="172"/>
    </location>
</feature>
<feature type="domain" description="AIG1-type G" evidence="6">
    <location>
        <begin position="1001"/>
        <end position="1140"/>
    </location>
</feature>
<feature type="transmembrane region" description="Helical" evidence="5">
    <location>
        <begin position="654"/>
        <end position="675"/>
    </location>
</feature>
<dbReference type="Gene3D" id="3.40.50.300">
    <property type="entry name" value="P-loop containing nucleotide triphosphate hydrolases"/>
    <property type="match status" value="5"/>
</dbReference>
<feature type="transmembrane region" description="Helical" evidence="5">
    <location>
        <begin position="1190"/>
        <end position="1209"/>
    </location>
</feature>
<dbReference type="EMBL" id="JACTAM010000025">
    <property type="protein sequence ID" value="KAI2648646.1"/>
    <property type="molecule type" value="Genomic_DNA"/>
</dbReference>
<feature type="transmembrane region" description="Helical" evidence="5">
    <location>
        <begin position="374"/>
        <end position="401"/>
    </location>
</feature>
<keyword evidence="8" id="KW-1185">Reference proteome</keyword>
<feature type="transmembrane region" description="Helical" evidence="5">
    <location>
        <begin position="777"/>
        <end position="795"/>
    </location>
</feature>
<evidence type="ECO:0000256" key="3">
    <source>
        <dbReference type="ARBA" id="ARBA00023134"/>
    </source>
</evidence>
<feature type="transmembrane region" description="Helical" evidence="5">
    <location>
        <begin position="407"/>
        <end position="426"/>
    </location>
</feature>
<dbReference type="PANTHER" id="PTHR10903">
    <property type="entry name" value="GTPASE, IMAP FAMILY MEMBER-RELATED"/>
    <property type="match status" value="1"/>
</dbReference>
<evidence type="ECO:0000256" key="5">
    <source>
        <dbReference type="SAM" id="Phobius"/>
    </source>
</evidence>
<feature type="transmembrane region" description="Helical" evidence="5">
    <location>
        <begin position="861"/>
        <end position="892"/>
    </location>
</feature>
<keyword evidence="3" id="KW-0342">GTP-binding</keyword>
<feature type="transmembrane region" description="Helical" evidence="5">
    <location>
        <begin position="294"/>
        <end position="313"/>
    </location>
</feature>
<proteinExistence type="inferred from homology"/>
<feature type="transmembrane region" description="Helical" evidence="5">
    <location>
        <begin position="2174"/>
        <end position="2195"/>
    </location>
</feature>
<feature type="transmembrane region" description="Helical" evidence="5">
    <location>
        <begin position="940"/>
        <end position="956"/>
    </location>
</feature>
<keyword evidence="5" id="KW-1133">Transmembrane helix</keyword>
<feature type="transmembrane region" description="Helical" evidence="5">
    <location>
        <begin position="1629"/>
        <end position="1649"/>
    </location>
</feature>
<feature type="region of interest" description="Disordered" evidence="4">
    <location>
        <begin position="442"/>
        <end position="461"/>
    </location>
</feature>
<feature type="transmembrane region" description="Helical" evidence="5">
    <location>
        <begin position="2119"/>
        <end position="2136"/>
    </location>
</feature>
<feature type="transmembrane region" description="Helical" evidence="5">
    <location>
        <begin position="1715"/>
        <end position="1735"/>
    </location>
</feature>
<dbReference type="PANTHER" id="PTHR10903:SF177">
    <property type="entry name" value="GTPASE IMAP FAMILY MEMBER 4-LIKE-RELATED"/>
    <property type="match status" value="1"/>
</dbReference>
<keyword evidence="5" id="KW-0472">Membrane</keyword>
<dbReference type="InterPro" id="IPR027417">
    <property type="entry name" value="P-loop_NTPase"/>
</dbReference>
<feature type="transmembrane region" description="Helical" evidence="5">
    <location>
        <begin position="228"/>
        <end position="245"/>
    </location>
</feature>
<feature type="transmembrane region" description="Helical" evidence="5">
    <location>
        <begin position="1361"/>
        <end position="1389"/>
    </location>
</feature>
<feature type="transmembrane region" description="Helical" evidence="5">
    <location>
        <begin position="252"/>
        <end position="274"/>
    </location>
</feature>
<feature type="transmembrane region" description="Helical" evidence="5">
    <location>
        <begin position="835"/>
        <end position="854"/>
    </location>
</feature>
<feature type="transmembrane region" description="Helical" evidence="5">
    <location>
        <begin position="2040"/>
        <end position="2056"/>
    </location>
</feature>
<feature type="transmembrane region" description="Helical" evidence="5">
    <location>
        <begin position="1741"/>
        <end position="1759"/>
    </location>
</feature>
<feature type="transmembrane region" description="Helical" evidence="5">
    <location>
        <begin position="2201"/>
        <end position="2219"/>
    </location>
</feature>
<feature type="transmembrane region" description="Helical" evidence="5">
    <location>
        <begin position="344"/>
        <end position="362"/>
    </location>
</feature>
<accession>A0ABQ8LEM7</accession>
<feature type="transmembrane region" description="Helical" evidence="5">
    <location>
        <begin position="1272"/>
        <end position="1292"/>
    </location>
</feature>
<evidence type="ECO:0000259" key="6">
    <source>
        <dbReference type="Pfam" id="PF04548"/>
    </source>
</evidence>
<feature type="transmembrane region" description="Helical" evidence="5">
    <location>
        <begin position="203"/>
        <end position="222"/>
    </location>
</feature>
<evidence type="ECO:0000256" key="4">
    <source>
        <dbReference type="SAM" id="MobiDB-lite"/>
    </source>
</evidence>
<feature type="transmembrane region" description="Helical" evidence="5">
    <location>
        <begin position="2226"/>
        <end position="2249"/>
    </location>
</feature>
<feature type="transmembrane region" description="Helical" evidence="5">
    <location>
        <begin position="2063"/>
        <end position="2083"/>
    </location>
</feature>
<dbReference type="InterPro" id="IPR045058">
    <property type="entry name" value="GIMA/IAN/Toc"/>
</dbReference>
<feature type="transmembrane region" description="Helical" evidence="5">
    <location>
        <begin position="1577"/>
        <end position="1596"/>
    </location>
</feature>
<reference evidence="7 8" key="1">
    <citation type="submission" date="2022-01" db="EMBL/GenBank/DDBJ databases">
        <title>A high-quality chromosome-level genome assembly of rohu carp, Labeo rohita.</title>
        <authorList>
            <person name="Arick M.A. II"/>
            <person name="Hsu C.-Y."/>
            <person name="Magbanua Z."/>
            <person name="Pechanova O."/>
            <person name="Grover C."/>
            <person name="Miller E."/>
            <person name="Thrash A."/>
            <person name="Ezzel L."/>
            <person name="Alam S."/>
            <person name="Benzie J."/>
            <person name="Hamilton M."/>
            <person name="Karsi A."/>
            <person name="Lawrence M.L."/>
            <person name="Peterson D.G."/>
        </authorList>
    </citation>
    <scope>NUCLEOTIDE SEQUENCE [LARGE SCALE GENOMIC DNA]</scope>
    <source>
        <strain evidence="8">BAU-BD-2019</strain>
        <tissue evidence="7">Blood</tissue>
    </source>
</reference>
<keyword evidence="5" id="KW-0812">Transmembrane</keyword>
<feature type="transmembrane region" description="Helical" evidence="5">
    <location>
        <begin position="1161"/>
        <end position="1183"/>
    </location>
</feature>
<organism evidence="7 8">
    <name type="scientific">Labeo rohita</name>
    <name type="common">Indian major carp</name>
    <name type="synonym">Cyprinus rohita</name>
    <dbReference type="NCBI Taxonomy" id="84645"/>
    <lineage>
        <taxon>Eukaryota</taxon>
        <taxon>Metazoa</taxon>
        <taxon>Chordata</taxon>
        <taxon>Craniata</taxon>
        <taxon>Vertebrata</taxon>
        <taxon>Euteleostomi</taxon>
        <taxon>Actinopterygii</taxon>
        <taxon>Neopterygii</taxon>
        <taxon>Teleostei</taxon>
        <taxon>Ostariophysi</taxon>
        <taxon>Cypriniformes</taxon>
        <taxon>Cyprinidae</taxon>
        <taxon>Labeoninae</taxon>
        <taxon>Labeonini</taxon>
        <taxon>Labeo</taxon>
    </lineage>
</organism>
<feature type="transmembrane region" description="Helical" evidence="5">
    <location>
        <begin position="1603"/>
        <end position="1623"/>
    </location>
</feature>